<reference evidence="3" key="1">
    <citation type="submission" date="2016-11" db="UniProtKB">
        <authorList>
            <consortium name="WormBaseParasite"/>
        </authorList>
    </citation>
    <scope>IDENTIFICATION</scope>
</reference>
<keyword evidence="1" id="KW-0472">Membrane</keyword>
<evidence type="ECO:0000313" key="3">
    <source>
        <dbReference type="WBParaSite" id="L893_g7522.t1"/>
    </source>
</evidence>
<evidence type="ECO:0000256" key="1">
    <source>
        <dbReference type="SAM" id="Phobius"/>
    </source>
</evidence>
<keyword evidence="1" id="KW-1133">Transmembrane helix</keyword>
<feature type="transmembrane region" description="Helical" evidence="1">
    <location>
        <begin position="26"/>
        <end position="43"/>
    </location>
</feature>
<protein>
    <submittedName>
        <fullName evidence="3">Uncharacterized protein</fullName>
    </submittedName>
</protein>
<feature type="transmembrane region" description="Helical" evidence="1">
    <location>
        <begin position="163"/>
        <end position="181"/>
    </location>
</feature>
<sequence length="254" mass="29682">MKEERKGAHGINKEALLMPLPGEHRISWLFPLYWYPILMIYSYPCAVESFHNGEVILCVIGPGLHLTYVVFKLWRINLQEFESNMFVYISGVVMVSWTVGFQLLFFVIGFIRPTPTADNRTEYDPYDKVLLMCFLASATIVLTSLLVLLANGVEDNEERAKKLSFAYAPCANLILRLMVIWDDELQLPWDSTYKSFYCDLTVLALYTLLFLRLRLYYFYKRLLMKEQEKMQRLMRAAHNSVSYQIATSDLQLHI</sequence>
<dbReference type="Proteomes" id="UP000095287">
    <property type="component" value="Unplaced"/>
</dbReference>
<organism evidence="2 3">
    <name type="scientific">Steinernema glaseri</name>
    <dbReference type="NCBI Taxonomy" id="37863"/>
    <lineage>
        <taxon>Eukaryota</taxon>
        <taxon>Metazoa</taxon>
        <taxon>Ecdysozoa</taxon>
        <taxon>Nematoda</taxon>
        <taxon>Chromadorea</taxon>
        <taxon>Rhabditida</taxon>
        <taxon>Tylenchina</taxon>
        <taxon>Panagrolaimomorpha</taxon>
        <taxon>Strongyloidoidea</taxon>
        <taxon>Steinernematidae</taxon>
        <taxon>Steinernema</taxon>
    </lineage>
</organism>
<dbReference type="AlphaFoldDB" id="A0A1I8ANU4"/>
<dbReference type="WBParaSite" id="L893_g7522.t1">
    <property type="protein sequence ID" value="L893_g7522.t1"/>
    <property type="gene ID" value="L893_g7522"/>
</dbReference>
<accession>A0A1I8ANU4</accession>
<feature type="transmembrane region" description="Helical" evidence="1">
    <location>
        <begin position="201"/>
        <end position="219"/>
    </location>
</feature>
<evidence type="ECO:0000313" key="2">
    <source>
        <dbReference type="Proteomes" id="UP000095287"/>
    </source>
</evidence>
<feature type="transmembrane region" description="Helical" evidence="1">
    <location>
        <begin position="55"/>
        <end position="74"/>
    </location>
</feature>
<feature type="transmembrane region" description="Helical" evidence="1">
    <location>
        <begin position="129"/>
        <end position="151"/>
    </location>
</feature>
<keyword evidence="1" id="KW-0812">Transmembrane</keyword>
<keyword evidence="2" id="KW-1185">Reference proteome</keyword>
<proteinExistence type="predicted"/>
<feature type="transmembrane region" description="Helical" evidence="1">
    <location>
        <begin position="86"/>
        <end position="109"/>
    </location>
</feature>
<name>A0A1I8ANU4_9BILA</name>